<gene>
    <name evidence="1" type="ORF">GCM10011379_45480</name>
</gene>
<keyword evidence="2" id="KW-1185">Reference proteome</keyword>
<dbReference type="SUPFAM" id="SSF88874">
    <property type="entry name" value="Receptor-binding domain of short tail fibre protein gp12"/>
    <property type="match status" value="1"/>
</dbReference>
<evidence type="ECO:0008006" key="3">
    <source>
        <dbReference type="Google" id="ProtNLM"/>
    </source>
</evidence>
<dbReference type="RefSeq" id="WP_188956685.1">
    <property type="nucleotide sequence ID" value="NZ_BMIB01000004.1"/>
</dbReference>
<dbReference type="Proteomes" id="UP000627292">
    <property type="component" value="Unassembled WGS sequence"/>
</dbReference>
<organism evidence="1 2">
    <name type="scientific">Filimonas zeae</name>
    <dbReference type="NCBI Taxonomy" id="1737353"/>
    <lineage>
        <taxon>Bacteria</taxon>
        <taxon>Pseudomonadati</taxon>
        <taxon>Bacteroidota</taxon>
        <taxon>Chitinophagia</taxon>
        <taxon>Chitinophagales</taxon>
        <taxon>Chitinophagaceae</taxon>
        <taxon>Filimonas</taxon>
    </lineage>
</organism>
<dbReference type="EMBL" id="BMIB01000004">
    <property type="protein sequence ID" value="GGH78105.1"/>
    <property type="molecule type" value="Genomic_DNA"/>
</dbReference>
<dbReference type="AlphaFoldDB" id="A0A917J3W0"/>
<comment type="caution">
    <text evidence="1">The sequence shown here is derived from an EMBL/GenBank/DDBJ whole genome shotgun (WGS) entry which is preliminary data.</text>
</comment>
<proteinExistence type="predicted"/>
<reference evidence="1" key="2">
    <citation type="submission" date="2020-09" db="EMBL/GenBank/DDBJ databases">
        <authorList>
            <person name="Sun Q."/>
            <person name="Zhou Y."/>
        </authorList>
    </citation>
    <scope>NUCLEOTIDE SEQUENCE</scope>
    <source>
        <strain evidence="1">CGMCC 1.15290</strain>
    </source>
</reference>
<sequence>MNKTIDFSQAGGLYIYQDTLDYMQKAYGDVLDAVGGFLGSRFILSGCVEQNGTVSDGWLVMNGEVLPFSASLKADYVTIENSSATEQFEDGEQKSVYLQKRAKLSTIATGNTPFADFVRLPFGDSLKDFAYNVQTVLKGLLVENEVILSGCEVSAVNTASSALTIAPGFCMFKGKLMAAPAFSGRYPVFLKEDGAYVNDQPASGLFISFDPYTSQRYADVMNRALTKPGKIEMYETKSDRFENITGIGKWEMKGFQLMQAMQGRVPVGYWFDGNAVTNVTDLSYRTEKSQGGERMHGLTISEMPSHNHSLLAYQAGRSDNANDRDVMVPGGNSFTGSTGGGQPHNNMQPYTVVVYVKRMG</sequence>
<protein>
    <recommendedName>
        <fullName evidence="3">Microcystin-dependent protein</fullName>
    </recommendedName>
</protein>
<evidence type="ECO:0000313" key="2">
    <source>
        <dbReference type="Proteomes" id="UP000627292"/>
    </source>
</evidence>
<dbReference type="CDD" id="cd22641">
    <property type="entry name" value="C24-like"/>
    <property type="match status" value="1"/>
</dbReference>
<accession>A0A917J3W0</accession>
<reference evidence="1" key="1">
    <citation type="journal article" date="2014" name="Int. J. Syst. Evol. Microbiol.">
        <title>Complete genome sequence of Corynebacterium casei LMG S-19264T (=DSM 44701T), isolated from a smear-ripened cheese.</title>
        <authorList>
            <consortium name="US DOE Joint Genome Institute (JGI-PGF)"/>
            <person name="Walter F."/>
            <person name="Albersmeier A."/>
            <person name="Kalinowski J."/>
            <person name="Ruckert C."/>
        </authorList>
    </citation>
    <scope>NUCLEOTIDE SEQUENCE</scope>
    <source>
        <strain evidence="1">CGMCC 1.15290</strain>
    </source>
</reference>
<evidence type="ECO:0000313" key="1">
    <source>
        <dbReference type="EMBL" id="GGH78105.1"/>
    </source>
</evidence>
<name>A0A917J3W0_9BACT</name>